<dbReference type="InterPro" id="IPR002104">
    <property type="entry name" value="Integrase_catalytic"/>
</dbReference>
<evidence type="ECO:0000256" key="9">
    <source>
        <dbReference type="HAMAP-Rule" id="MF_01808"/>
    </source>
</evidence>
<dbReference type="RefSeq" id="WP_093037810.1">
    <property type="nucleotide sequence ID" value="NZ_FOAG01000008.1"/>
</dbReference>
<keyword evidence="13" id="KW-1185">Reference proteome</keyword>
<dbReference type="PANTHER" id="PTHR30349">
    <property type="entry name" value="PHAGE INTEGRASE-RELATED"/>
    <property type="match status" value="1"/>
</dbReference>
<evidence type="ECO:0000256" key="1">
    <source>
        <dbReference type="ARBA" id="ARBA00004496"/>
    </source>
</evidence>
<dbReference type="GO" id="GO:0051301">
    <property type="term" value="P:cell division"/>
    <property type="evidence" value="ECO:0007669"/>
    <property type="project" value="UniProtKB-KW"/>
</dbReference>
<comment type="similarity">
    <text evidence="9">Belongs to the 'phage' integrase family. XerC subfamily.</text>
</comment>
<comment type="subunit">
    <text evidence="9">Forms a cyclic heterotetrameric complex composed of two molecules of XerC and two molecules of XerD.</text>
</comment>
<gene>
    <name evidence="9" type="primary">xerC</name>
    <name evidence="12" type="ORF">SAMN05443999_108169</name>
</gene>
<keyword evidence="3 9" id="KW-0132">Cell division</keyword>
<evidence type="ECO:0000256" key="5">
    <source>
        <dbReference type="ARBA" id="ARBA00022908"/>
    </source>
</evidence>
<dbReference type="CDD" id="cd00798">
    <property type="entry name" value="INT_XerDC_C"/>
    <property type="match status" value="1"/>
</dbReference>
<dbReference type="Pfam" id="PF02899">
    <property type="entry name" value="Phage_int_SAM_1"/>
    <property type="match status" value="1"/>
</dbReference>
<accession>A0A1H7TG23</accession>
<organism evidence="12 13">
    <name type="scientific">Roseovarius azorensis</name>
    <dbReference type="NCBI Taxonomy" id="1287727"/>
    <lineage>
        <taxon>Bacteria</taxon>
        <taxon>Pseudomonadati</taxon>
        <taxon>Pseudomonadota</taxon>
        <taxon>Alphaproteobacteria</taxon>
        <taxon>Rhodobacterales</taxon>
        <taxon>Roseobacteraceae</taxon>
        <taxon>Roseovarius</taxon>
    </lineage>
</organism>
<dbReference type="GO" id="GO:0005737">
    <property type="term" value="C:cytoplasm"/>
    <property type="evidence" value="ECO:0007669"/>
    <property type="project" value="UniProtKB-SubCell"/>
</dbReference>
<feature type="active site" evidence="9">
    <location>
        <position position="250"/>
    </location>
</feature>
<feature type="active site" evidence="9">
    <location>
        <position position="253"/>
    </location>
</feature>
<dbReference type="InterPro" id="IPR044068">
    <property type="entry name" value="CB"/>
</dbReference>
<proteinExistence type="inferred from homology"/>
<dbReference type="AlphaFoldDB" id="A0A1H7TG23"/>
<evidence type="ECO:0000313" key="12">
    <source>
        <dbReference type="EMBL" id="SEL83800.1"/>
    </source>
</evidence>
<dbReference type="PROSITE" id="PS51898">
    <property type="entry name" value="TYR_RECOMBINASE"/>
    <property type="match status" value="1"/>
</dbReference>
<sequence length="306" mass="32907">MISPAARDALEGWLAAQKAIKGASVNTIAAYARDVADFLSFMTGHHGGTQGLGALARISTSDMRSWMAFTRAQGVGPRSLARKLSAVKGFYRWLSEREGFEPTAVLATRSPKFQRKLPRPLNPEAASAVIKALDMQSLTPWIAARDQAVVTLLYGCGLRISEALDLTGADLPVGTALRITGKGGKQRIVPVIAPARAAVERYVHVCPFDIAPDGPLFMGARGGRLNPRVIQKVVERTRQQLGLPASATPHAMRHSFATHLLNAGGDLRAIQELLGHASLSTTQAYTGVDTARLMEVYARTHPQARD</sequence>
<dbReference type="GO" id="GO:0009037">
    <property type="term" value="F:tyrosine-based site-specific recombinase activity"/>
    <property type="evidence" value="ECO:0007669"/>
    <property type="project" value="UniProtKB-UniRule"/>
</dbReference>
<keyword evidence="5 9" id="KW-0229">DNA integration</keyword>
<dbReference type="Proteomes" id="UP000199582">
    <property type="component" value="Unassembled WGS sequence"/>
</dbReference>
<comment type="subcellular location">
    <subcellularLocation>
        <location evidence="1 9">Cytoplasm</location>
    </subcellularLocation>
</comment>
<feature type="domain" description="Core-binding (CB)" evidence="11">
    <location>
        <begin position="4"/>
        <end position="95"/>
    </location>
</feature>
<evidence type="ECO:0000259" key="10">
    <source>
        <dbReference type="PROSITE" id="PS51898"/>
    </source>
</evidence>
<feature type="active site" evidence="9">
    <location>
        <position position="182"/>
    </location>
</feature>
<feature type="active site" evidence="9">
    <location>
        <position position="159"/>
    </location>
</feature>
<feature type="domain" description="Tyr recombinase" evidence="10">
    <location>
        <begin position="116"/>
        <end position="298"/>
    </location>
</feature>
<dbReference type="PANTHER" id="PTHR30349:SF90">
    <property type="entry name" value="TYROSINE RECOMBINASE XERD"/>
    <property type="match status" value="1"/>
</dbReference>
<evidence type="ECO:0000256" key="3">
    <source>
        <dbReference type="ARBA" id="ARBA00022618"/>
    </source>
</evidence>
<dbReference type="OrthoDB" id="9801717at2"/>
<feature type="active site" description="O-(3'-phospho-DNA)-tyrosine intermediate" evidence="9">
    <location>
        <position position="285"/>
    </location>
</feature>
<dbReference type="GO" id="GO:0006313">
    <property type="term" value="P:DNA transposition"/>
    <property type="evidence" value="ECO:0007669"/>
    <property type="project" value="UniProtKB-UniRule"/>
</dbReference>
<dbReference type="SUPFAM" id="SSF47823">
    <property type="entry name" value="lambda integrase-like, N-terminal domain"/>
    <property type="match status" value="1"/>
</dbReference>
<dbReference type="EMBL" id="FOAG01000008">
    <property type="protein sequence ID" value="SEL83800.1"/>
    <property type="molecule type" value="Genomic_DNA"/>
</dbReference>
<dbReference type="InterPro" id="IPR050090">
    <property type="entry name" value="Tyrosine_recombinase_XerCD"/>
</dbReference>
<dbReference type="GO" id="GO:0007059">
    <property type="term" value="P:chromosome segregation"/>
    <property type="evidence" value="ECO:0007669"/>
    <property type="project" value="UniProtKB-UniRule"/>
</dbReference>
<feature type="active site" evidence="9">
    <location>
        <position position="276"/>
    </location>
</feature>
<comment type="function">
    <text evidence="9">Site-specific tyrosine recombinase, which acts by catalyzing the cutting and rejoining of the recombining DNA molecules. The XerC-XerD complex is essential to convert dimers of the bacterial chromosome into monomers to permit their segregation at cell division. It also contributes to the segregational stability of plasmids.</text>
</comment>
<evidence type="ECO:0000256" key="2">
    <source>
        <dbReference type="ARBA" id="ARBA00022490"/>
    </source>
</evidence>
<dbReference type="STRING" id="1287727.SAMN05443999_108169"/>
<name>A0A1H7TG23_9RHOB</name>
<evidence type="ECO:0000313" key="13">
    <source>
        <dbReference type="Proteomes" id="UP000199582"/>
    </source>
</evidence>
<evidence type="ECO:0000256" key="7">
    <source>
        <dbReference type="ARBA" id="ARBA00023172"/>
    </source>
</evidence>
<dbReference type="GO" id="GO:0003677">
    <property type="term" value="F:DNA binding"/>
    <property type="evidence" value="ECO:0007669"/>
    <property type="project" value="UniProtKB-UniRule"/>
</dbReference>
<dbReference type="PROSITE" id="PS51900">
    <property type="entry name" value="CB"/>
    <property type="match status" value="1"/>
</dbReference>
<dbReference type="HAMAP" id="MF_01808">
    <property type="entry name" value="Recomb_XerC_XerD"/>
    <property type="match status" value="1"/>
</dbReference>
<dbReference type="InterPro" id="IPR004107">
    <property type="entry name" value="Integrase_SAM-like_N"/>
</dbReference>
<dbReference type="InterPro" id="IPR023009">
    <property type="entry name" value="Tyrosine_recombinase_XerC/XerD"/>
</dbReference>
<dbReference type="InterPro" id="IPR013762">
    <property type="entry name" value="Integrase-like_cat_sf"/>
</dbReference>
<dbReference type="SUPFAM" id="SSF56349">
    <property type="entry name" value="DNA breaking-rejoining enzymes"/>
    <property type="match status" value="1"/>
</dbReference>
<reference evidence="12 13" key="1">
    <citation type="submission" date="2016-10" db="EMBL/GenBank/DDBJ databases">
        <authorList>
            <person name="de Groot N.N."/>
        </authorList>
    </citation>
    <scope>NUCLEOTIDE SEQUENCE [LARGE SCALE GENOMIC DNA]</scope>
    <source>
        <strain evidence="12 13">DSM 100674</strain>
    </source>
</reference>
<dbReference type="Gene3D" id="1.10.443.10">
    <property type="entry name" value="Intergrase catalytic core"/>
    <property type="match status" value="1"/>
</dbReference>
<keyword evidence="6 9" id="KW-0238">DNA-binding</keyword>
<keyword evidence="7 9" id="KW-0233">DNA recombination</keyword>
<dbReference type="Gene3D" id="1.10.150.130">
    <property type="match status" value="1"/>
</dbReference>
<keyword evidence="2 9" id="KW-0963">Cytoplasm</keyword>
<dbReference type="InterPro" id="IPR010998">
    <property type="entry name" value="Integrase_recombinase_N"/>
</dbReference>
<keyword evidence="8 9" id="KW-0131">Cell cycle</keyword>
<evidence type="ECO:0000256" key="4">
    <source>
        <dbReference type="ARBA" id="ARBA00022829"/>
    </source>
</evidence>
<evidence type="ECO:0000256" key="6">
    <source>
        <dbReference type="ARBA" id="ARBA00023125"/>
    </source>
</evidence>
<protein>
    <recommendedName>
        <fullName evidence="9">Tyrosine recombinase XerC</fullName>
    </recommendedName>
</protein>
<keyword evidence="4 9" id="KW-0159">Chromosome partition</keyword>
<dbReference type="Pfam" id="PF00589">
    <property type="entry name" value="Phage_integrase"/>
    <property type="match status" value="1"/>
</dbReference>
<evidence type="ECO:0000256" key="8">
    <source>
        <dbReference type="ARBA" id="ARBA00023306"/>
    </source>
</evidence>
<evidence type="ECO:0000259" key="11">
    <source>
        <dbReference type="PROSITE" id="PS51900"/>
    </source>
</evidence>
<dbReference type="InterPro" id="IPR011010">
    <property type="entry name" value="DNA_brk_join_enz"/>
</dbReference>